<evidence type="ECO:0000313" key="3">
    <source>
        <dbReference type="EMBL" id="KLV03435.1"/>
    </source>
</evidence>
<dbReference type="SUPFAM" id="SSF101756">
    <property type="entry name" value="Hypothetical protein YgiW"/>
    <property type="match status" value="1"/>
</dbReference>
<dbReference type="OrthoDB" id="5901218at2"/>
<dbReference type="Gene3D" id="2.40.50.200">
    <property type="entry name" value="Bacterial OB-fold"/>
    <property type="match status" value="1"/>
</dbReference>
<feature type="signal peptide" evidence="2">
    <location>
        <begin position="1"/>
        <end position="21"/>
    </location>
</feature>
<accession>A0A0J1GUM6</accession>
<dbReference type="InterPro" id="IPR036700">
    <property type="entry name" value="BOBF_sf"/>
</dbReference>
<reference evidence="3 4" key="1">
    <citation type="submission" date="2015-05" db="EMBL/GenBank/DDBJ databases">
        <title>Photobacterium galathea sp. nov.</title>
        <authorList>
            <person name="Machado H."/>
            <person name="Gram L."/>
        </authorList>
    </citation>
    <scope>NUCLEOTIDE SEQUENCE [LARGE SCALE GENOMIC DNA]</scope>
    <source>
        <strain evidence="3 4">CGMCC 1.12159</strain>
    </source>
</reference>
<dbReference type="STRING" id="1195763.ABT56_19850"/>
<protein>
    <submittedName>
        <fullName evidence="3">Uncharacterized protein</fullName>
    </submittedName>
</protein>
<keyword evidence="1 2" id="KW-0732">Signal</keyword>
<dbReference type="NCBIfam" id="NF033674">
    <property type="entry name" value="stress_OB_fold"/>
    <property type="match status" value="1"/>
</dbReference>
<dbReference type="RefSeq" id="WP_047880707.1">
    <property type="nucleotide sequence ID" value="NZ_LDOT01000034.1"/>
</dbReference>
<comment type="caution">
    <text evidence="3">The sequence shown here is derived from an EMBL/GenBank/DDBJ whole genome shotgun (WGS) entry which is preliminary data.</text>
</comment>
<dbReference type="PATRIC" id="fig|1195763.3.peg.4248"/>
<dbReference type="PANTHER" id="PTHR36571">
    <property type="entry name" value="PROTEIN YGIW"/>
    <property type="match status" value="1"/>
</dbReference>
<dbReference type="InterPro" id="IPR005220">
    <property type="entry name" value="CarO-like"/>
</dbReference>
<keyword evidence="4" id="KW-1185">Reference proteome</keyword>
<sequence length="124" mass="13521">MKKTIITIATAAIILPTAVFAGEHNQKEDRIVSYNGPVETVTVASLMENNSMFAETKAVVEGTLIKQISADTFIFSDGKDTIQIELDDDIIVPHAIDANTKVRLFGEFEGGNTPEIEVDQLQVL</sequence>
<dbReference type="Proteomes" id="UP000036097">
    <property type="component" value="Unassembled WGS sequence"/>
</dbReference>
<organism evidence="3 4">
    <name type="scientific">Photobacterium aquae</name>
    <dbReference type="NCBI Taxonomy" id="1195763"/>
    <lineage>
        <taxon>Bacteria</taxon>
        <taxon>Pseudomonadati</taxon>
        <taxon>Pseudomonadota</taxon>
        <taxon>Gammaproteobacteria</taxon>
        <taxon>Vibrionales</taxon>
        <taxon>Vibrionaceae</taxon>
        <taxon>Photobacterium</taxon>
    </lineage>
</organism>
<evidence type="ECO:0000256" key="1">
    <source>
        <dbReference type="ARBA" id="ARBA00022729"/>
    </source>
</evidence>
<feature type="chain" id="PRO_5005252121" evidence="2">
    <location>
        <begin position="22"/>
        <end position="124"/>
    </location>
</feature>
<evidence type="ECO:0000256" key="2">
    <source>
        <dbReference type="SAM" id="SignalP"/>
    </source>
</evidence>
<proteinExistence type="predicted"/>
<dbReference type="PANTHER" id="PTHR36571:SF1">
    <property type="entry name" value="PROTEIN YGIW"/>
    <property type="match status" value="1"/>
</dbReference>
<gene>
    <name evidence="3" type="ORF">ABT56_19850</name>
</gene>
<dbReference type="EMBL" id="LDOT01000034">
    <property type="protein sequence ID" value="KLV03435.1"/>
    <property type="molecule type" value="Genomic_DNA"/>
</dbReference>
<dbReference type="AlphaFoldDB" id="A0A0J1GUM6"/>
<name>A0A0J1GUM6_9GAMM</name>
<evidence type="ECO:0000313" key="4">
    <source>
        <dbReference type="Proteomes" id="UP000036097"/>
    </source>
</evidence>
<dbReference type="Pfam" id="PF04076">
    <property type="entry name" value="BOF"/>
    <property type="match status" value="1"/>
</dbReference>